<dbReference type="EMBL" id="CP078073">
    <property type="protein sequence ID" value="QXL90089.1"/>
    <property type="molecule type" value="Genomic_DNA"/>
</dbReference>
<feature type="transmembrane region" description="Helical" evidence="3">
    <location>
        <begin position="56"/>
        <end position="75"/>
    </location>
</feature>
<keyword evidence="3" id="KW-0472">Membrane</keyword>
<evidence type="ECO:0000313" key="6">
    <source>
        <dbReference type="Proteomes" id="UP000693972"/>
    </source>
</evidence>
<comment type="similarity">
    <text evidence="2">Belongs to the CDP-alcohol phosphatidyltransferase class-I family.</text>
</comment>
<evidence type="ECO:0000313" key="5">
    <source>
        <dbReference type="EMBL" id="QXL90089.1"/>
    </source>
</evidence>
<feature type="transmembrane region" description="Helical" evidence="3">
    <location>
        <begin position="167"/>
        <end position="186"/>
    </location>
</feature>
<accession>A0A975TYI2</accession>
<proteinExistence type="inferred from homology"/>
<feature type="transmembrane region" description="Helical" evidence="3">
    <location>
        <begin position="6"/>
        <end position="22"/>
    </location>
</feature>
<dbReference type="InterPro" id="IPR000462">
    <property type="entry name" value="CDP-OH_P_trans"/>
</dbReference>
<evidence type="ECO:0000256" key="3">
    <source>
        <dbReference type="SAM" id="Phobius"/>
    </source>
</evidence>
<dbReference type="GO" id="GO:0016780">
    <property type="term" value="F:phosphotransferase activity, for other substituted phosphate groups"/>
    <property type="evidence" value="ECO:0007669"/>
    <property type="project" value="InterPro"/>
</dbReference>
<dbReference type="Gene3D" id="1.20.120.1760">
    <property type="match status" value="1"/>
</dbReference>
<dbReference type="InterPro" id="IPR043130">
    <property type="entry name" value="CDP-OH_PTrfase_TM_dom"/>
</dbReference>
<dbReference type="Pfam" id="PF01066">
    <property type="entry name" value="CDP-OH_P_transf"/>
    <property type="match status" value="1"/>
</dbReference>
<dbReference type="GO" id="GO:0008654">
    <property type="term" value="P:phospholipid biosynthetic process"/>
    <property type="evidence" value="ECO:0007669"/>
    <property type="project" value="InterPro"/>
</dbReference>
<feature type="transmembrane region" description="Helical" evidence="3">
    <location>
        <begin position="29"/>
        <end position="50"/>
    </location>
</feature>
<dbReference type="GO" id="GO:0016020">
    <property type="term" value="C:membrane"/>
    <property type="evidence" value="ECO:0007669"/>
    <property type="project" value="InterPro"/>
</dbReference>
<reference evidence="5 6" key="1">
    <citation type="submission" date="2021-07" db="EMBL/GenBank/DDBJ databases">
        <title>Karlodiniumbacter phycospheric gen. nov., sp. nov., a phycosphere bacterium isolated from karlodinium veneficum.</title>
        <authorList>
            <person name="Peng Y."/>
            <person name="Jiang L."/>
            <person name="Lee J."/>
        </authorList>
    </citation>
    <scope>NUCLEOTIDE SEQUENCE</scope>
    <source>
        <strain evidence="5 6">N5</strain>
    </source>
</reference>
<dbReference type="Proteomes" id="UP000693972">
    <property type="component" value="Unassembled WGS sequence"/>
</dbReference>
<keyword evidence="3" id="KW-1133">Transmembrane helix</keyword>
<feature type="transmembrane region" description="Helical" evidence="3">
    <location>
        <begin position="96"/>
        <end position="117"/>
    </location>
</feature>
<dbReference type="PROSITE" id="PS00379">
    <property type="entry name" value="CDP_ALCOHOL_P_TRANSF"/>
    <property type="match status" value="1"/>
</dbReference>
<dbReference type="InterPro" id="IPR048254">
    <property type="entry name" value="CDP_ALCOHOL_P_TRANSF_CS"/>
</dbReference>
<keyword evidence="6" id="KW-1185">Reference proteome</keyword>
<keyword evidence="1 2" id="KW-0808">Transferase</keyword>
<protein>
    <submittedName>
        <fullName evidence="5">CDP-alcohol phosphatidyltransferase family protein</fullName>
    </submittedName>
</protein>
<evidence type="ECO:0000313" key="4">
    <source>
        <dbReference type="EMBL" id="MBY4894358.1"/>
    </source>
</evidence>
<name>A0A975TYI2_9RHOB</name>
<gene>
    <name evidence="4" type="ORF">KUL25_16495</name>
    <name evidence="5" type="ORF">KUL25_16500</name>
</gene>
<evidence type="ECO:0000256" key="2">
    <source>
        <dbReference type="RuleBase" id="RU003750"/>
    </source>
</evidence>
<keyword evidence="3" id="KW-0812">Transmembrane</keyword>
<organism evidence="5">
    <name type="scientific">Gymnodinialimonas phycosphaerae</name>
    <dbReference type="NCBI Taxonomy" id="2841589"/>
    <lineage>
        <taxon>Bacteria</taxon>
        <taxon>Pseudomonadati</taxon>
        <taxon>Pseudomonadota</taxon>
        <taxon>Alphaproteobacteria</taxon>
        <taxon>Rhodobacterales</taxon>
        <taxon>Paracoccaceae</taxon>
        <taxon>Gymnodinialimonas</taxon>
    </lineage>
</organism>
<dbReference type="AlphaFoldDB" id="A0A975TYI2"/>
<sequence length="196" mass="20959">MAGLALYAVAMAVALAGLAASFPHRVIGLCNVATILRLTLVSVLCAALVASHPPDWAMFWVALLAFALDGVDGWLARREGRASAFGARFDMEVDSLLALLLALLAWQSGSVGAYVIILGLPRYIFWAAQVPFPWLNGALPERFSRKVVCVVQIAALLLALLPPVAPLLASLCVGLAAVALVWSFWLDVRVLREARV</sequence>
<evidence type="ECO:0000256" key="1">
    <source>
        <dbReference type="ARBA" id="ARBA00022679"/>
    </source>
</evidence>
<dbReference type="EMBL" id="JAIMBW010000001">
    <property type="protein sequence ID" value="MBY4894358.1"/>
    <property type="molecule type" value="Genomic_DNA"/>
</dbReference>